<keyword evidence="11" id="KW-0862">Zinc</keyword>
<keyword evidence="16" id="KW-1185">Reference proteome</keyword>
<evidence type="ECO:0000256" key="3">
    <source>
        <dbReference type="ARBA" id="ARBA00003976"/>
    </source>
</evidence>
<evidence type="ECO:0000256" key="8">
    <source>
        <dbReference type="ARBA" id="ARBA00022737"/>
    </source>
</evidence>
<feature type="domain" description="RING-type" evidence="14">
    <location>
        <begin position="55"/>
        <end position="213"/>
    </location>
</feature>
<dbReference type="SUPFAM" id="SSF57850">
    <property type="entry name" value="RING/U-box"/>
    <property type="match status" value="2"/>
</dbReference>
<keyword evidence="10" id="KW-0833">Ubl conjugation pathway</keyword>
<dbReference type="Gene3D" id="3.30.40.10">
    <property type="entry name" value="Zinc/RING finger domain, C3HC4 (zinc finger)"/>
    <property type="match status" value="1"/>
</dbReference>
<dbReference type="GO" id="GO:0008270">
    <property type="term" value="F:zinc ion binding"/>
    <property type="evidence" value="ECO:0007669"/>
    <property type="project" value="UniProtKB-KW"/>
</dbReference>
<dbReference type="SMART" id="SM00647">
    <property type="entry name" value="IBR"/>
    <property type="match status" value="1"/>
</dbReference>
<dbReference type="Proteomes" id="UP000298416">
    <property type="component" value="Unassembled WGS sequence"/>
</dbReference>
<evidence type="ECO:0000313" key="15">
    <source>
        <dbReference type="EMBL" id="KAG6424417.1"/>
    </source>
</evidence>
<comment type="caution">
    <text evidence="15">The sequence shown here is derived from an EMBL/GenBank/DDBJ whole genome shotgun (WGS) entry which is preliminary data.</text>
</comment>
<accession>A0A8X8Y5H4</accession>
<evidence type="ECO:0000256" key="11">
    <source>
        <dbReference type="ARBA" id="ARBA00022833"/>
    </source>
</evidence>
<dbReference type="InterPro" id="IPR044066">
    <property type="entry name" value="TRIAD_supradom"/>
</dbReference>
<organism evidence="15">
    <name type="scientific">Salvia splendens</name>
    <name type="common">Scarlet sage</name>
    <dbReference type="NCBI Taxonomy" id="180675"/>
    <lineage>
        <taxon>Eukaryota</taxon>
        <taxon>Viridiplantae</taxon>
        <taxon>Streptophyta</taxon>
        <taxon>Embryophyta</taxon>
        <taxon>Tracheophyta</taxon>
        <taxon>Spermatophyta</taxon>
        <taxon>Magnoliopsida</taxon>
        <taxon>eudicotyledons</taxon>
        <taxon>Gunneridae</taxon>
        <taxon>Pentapetalae</taxon>
        <taxon>asterids</taxon>
        <taxon>lamiids</taxon>
        <taxon>Lamiales</taxon>
        <taxon>Lamiaceae</taxon>
        <taxon>Nepetoideae</taxon>
        <taxon>Mentheae</taxon>
        <taxon>Salviinae</taxon>
        <taxon>Salvia</taxon>
        <taxon>Salvia subgen. Calosphace</taxon>
        <taxon>core Calosphace</taxon>
    </lineage>
</organism>
<evidence type="ECO:0000256" key="5">
    <source>
        <dbReference type="ARBA" id="ARBA00012251"/>
    </source>
</evidence>
<dbReference type="AlphaFoldDB" id="A0A8X8Y5H4"/>
<dbReference type="InterPro" id="IPR001841">
    <property type="entry name" value="Znf_RING"/>
</dbReference>
<reference evidence="15" key="2">
    <citation type="submission" date="2020-08" db="EMBL/GenBank/DDBJ databases">
        <title>Plant Genome Project.</title>
        <authorList>
            <person name="Zhang R.-G."/>
        </authorList>
    </citation>
    <scope>NUCLEOTIDE SEQUENCE</scope>
    <source>
        <strain evidence="15">Huo1</strain>
        <tissue evidence="15">Leaf</tissue>
    </source>
</reference>
<dbReference type="InterPro" id="IPR017907">
    <property type="entry name" value="Znf_RING_CS"/>
</dbReference>
<evidence type="ECO:0000256" key="7">
    <source>
        <dbReference type="ARBA" id="ARBA00022723"/>
    </source>
</evidence>
<evidence type="ECO:0000259" key="14">
    <source>
        <dbReference type="PROSITE" id="PS51873"/>
    </source>
</evidence>
<dbReference type="GO" id="GO:0016567">
    <property type="term" value="P:protein ubiquitination"/>
    <property type="evidence" value="ECO:0007669"/>
    <property type="project" value="InterPro"/>
</dbReference>
<dbReference type="PANTHER" id="PTHR11685">
    <property type="entry name" value="RBR FAMILY RING FINGER AND IBR DOMAIN-CONTAINING"/>
    <property type="match status" value="1"/>
</dbReference>
<evidence type="ECO:0000256" key="1">
    <source>
        <dbReference type="ARBA" id="ARBA00001798"/>
    </source>
</evidence>
<dbReference type="InterPro" id="IPR013083">
    <property type="entry name" value="Znf_RING/FYVE/PHD"/>
</dbReference>
<reference evidence="15" key="1">
    <citation type="submission" date="2018-01" db="EMBL/GenBank/DDBJ databases">
        <authorList>
            <person name="Mao J.F."/>
        </authorList>
    </citation>
    <scope>NUCLEOTIDE SEQUENCE</scope>
    <source>
        <strain evidence="15">Huo1</strain>
        <tissue evidence="15">Leaf</tissue>
    </source>
</reference>
<evidence type="ECO:0000259" key="13">
    <source>
        <dbReference type="PROSITE" id="PS50089"/>
    </source>
</evidence>
<evidence type="ECO:0000256" key="4">
    <source>
        <dbReference type="ARBA" id="ARBA00005884"/>
    </source>
</evidence>
<dbReference type="InterPro" id="IPR018957">
    <property type="entry name" value="Znf_C3HC4_RING-type"/>
</dbReference>
<dbReference type="Pfam" id="PF01485">
    <property type="entry name" value="IBR"/>
    <property type="match status" value="1"/>
</dbReference>
<feature type="domain" description="RING-type" evidence="13">
    <location>
        <begin position="59"/>
        <end position="101"/>
    </location>
</feature>
<dbReference type="GO" id="GO:0061630">
    <property type="term" value="F:ubiquitin protein ligase activity"/>
    <property type="evidence" value="ECO:0007669"/>
    <property type="project" value="UniProtKB-EC"/>
</dbReference>
<comment type="function">
    <text evidence="3">Might act as an E3 ubiquitin-protein ligase, or as part of E3 complex, which accepts ubiquitin from specific E2 ubiquitin-conjugating enzymes and then transfers it to substrates.</text>
</comment>
<evidence type="ECO:0000256" key="9">
    <source>
        <dbReference type="ARBA" id="ARBA00022771"/>
    </source>
</evidence>
<sequence length="213" mass="23387">METTMTSIMAIFDEALSLTDHYTYADEAFQIQKALHASLSPPQSQNHPSSSSSSQTIFCEICTEEKPPSNMLDCRHSFCAACVSKHVEYKLRDNVIAISCPAPGCASAIQPHALRPHLAAEVVERWEEAVAESAIHASQRVRCPHAGCEEVMVNEGGDEVAECECPWCHRLFCARCGVTWHQGVNLSSAMYVERTGTMHTGTLAKNSVKCLFV</sequence>
<evidence type="ECO:0000256" key="10">
    <source>
        <dbReference type="ARBA" id="ARBA00022786"/>
    </source>
</evidence>
<comment type="cofactor">
    <cofactor evidence="2">
        <name>Zn(2+)</name>
        <dbReference type="ChEBI" id="CHEBI:29105"/>
    </cofactor>
</comment>
<keyword evidence="9 12" id="KW-0863">Zinc-finger</keyword>
<dbReference type="PROSITE" id="PS51873">
    <property type="entry name" value="TRIAD"/>
    <property type="match status" value="1"/>
</dbReference>
<dbReference type="PROSITE" id="PS50089">
    <property type="entry name" value="ZF_RING_2"/>
    <property type="match status" value="1"/>
</dbReference>
<gene>
    <name evidence="15" type="ORF">SASPL_114835</name>
</gene>
<evidence type="ECO:0000313" key="16">
    <source>
        <dbReference type="Proteomes" id="UP000298416"/>
    </source>
</evidence>
<dbReference type="EC" id="2.3.2.31" evidence="5"/>
<evidence type="ECO:0000256" key="12">
    <source>
        <dbReference type="PROSITE-ProRule" id="PRU00175"/>
    </source>
</evidence>
<dbReference type="PROSITE" id="PS00518">
    <property type="entry name" value="ZF_RING_1"/>
    <property type="match status" value="1"/>
</dbReference>
<keyword evidence="7" id="KW-0479">Metal-binding</keyword>
<evidence type="ECO:0000256" key="6">
    <source>
        <dbReference type="ARBA" id="ARBA00022679"/>
    </source>
</evidence>
<evidence type="ECO:0000256" key="2">
    <source>
        <dbReference type="ARBA" id="ARBA00001947"/>
    </source>
</evidence>
<protein>
    <recommendedName>
        <fullName evidence="5">RBR-type E3 ubiquitin transferase</fullName>
        <ecNumber evidence="5">2.3.2.31</ecNumber>
    </recommendedName>
</protein>
<dbReference type="FunFam" id="3.30.40.10:FF:000230">
    <property type="entry name" value="RBR-type E3 ubiquitin transferase"/>
    <property type="match status" value="1"/>
</dbReference>
<dbReference type="Pfam" id="PF00097">
    <property type="entry name" value="zf-C3HC4"/>
    <property type="match status" value="1"/>
</dbReference>
<proteinExistence type="inferred from homology"/>
<keyword evidence="6" id="KW-0808">Transferase</keyword>
<name>A0A8X8Y5H4_SALSN</name>
<dbReference type="InterPro" id="IPR031127">
    <property type="entry name" value="E3_UB_ligase_RBR"/>
</dbReference>
<keyword evidence="8" id="KW-0677">Repeat</keyword>
<comment type="catalytic activity">
    <reaction evidence="1">
        <text>[E2 ubiquitin-conjugating enzyme]-S-ubiquitinyl-L-cysteine + [acceptor protein]-L-lysine = [E2 ubiquitin-conjugating enzyme]-L-cysteine + [acceptor protein]-N(6)-ubiquitinyl-L-lysine.</text>
        <dbReference type="EC" id="2.3.2.31"/>
    </reaction>
</comment>
<comment type="similarity">
    <text evidence="4">Belongs to the RBR family. Ariadne subfamily.</text>
</comment>
<dbReference type="EMBL" id="PNBA02000005">
    <property type="protein sequence ID" value="KAG6424417.1"/>
    <property type="molecule type" value="Genomic_DNA"/>
</dbReference>
<dbReference type="InterPro" id="IPR002867">
    <property type="entry name" value="IBR_dom"/>
</dbReference>